<dbReference type="PANTHER" id="PTHR32552:SF81">
    <property type="entry name" value="TONB-DEPENDENT OUTER MEMBRANE RECEPTOR"/>
    <property type="match status" value="1"/>
</dbReference>
<evidence type="ECO:0000256" key="11">
    <source>
        <dbReference type="PROSITE-ProRule" id="PRU01360"/>
    </source>
</evidence>
<keyword evidence="16" id="KW-0675">Receptor</keyword>
<feature type="chain" id="PRO_5019828240" evidence="13">
    <location>
        <begin position="34"/>
        <end position="792"/>
    </location>
</feature>
<dbReference type="GO" id="GO:0006826">
    <property type="term" value="P:iron ion transport"/>
    <property type="evidence" value="ECO:0007669"/>
    <property type="project" value="UniProtKB-KW"/>
</dbReference>
<dbReference type="InterPro" id="IPR039426">
    <property type="entry name" value="TonB-dep_rcpt-like"/>
</dbReference>
<evidence type="ECO:0000256" key="3">
    <source>
        <dbReference type="ARBA" id="ARBA00022452"/>
    </source>
</evidence>
<dbReference type="GO" id="GO:0009279">
    <property type="term" value="C:cell outer membrane"/>
    <property type="evidence" value="ECO:0007669"/>
    <property type="project" value="UniProtKB-SubCell"/>
</dbReference>
<dbReference type="InterPro" id="IPR000531">
    <property type="entry name" value="Beta-barrel_TonB"/>
</dbReference>
<keyword evidence="4" id="KW-0410">Iron transport</keyword>
<keyword evidence="9 11" id="KW-0472">Membrane</keyword>
<keyword evidence="2 11" id="KW-0813">Transport</keyword>
<name>A0A495D3N1_9PROT</name>
<dbReference type="PANTHER" id="PTHR32552">
    <property type="entry name" value="FERRICHROME IRON RECEPTOR-RELATED"/>
    <property type="match status" value="1"/>
</dbReference>
<proteinExistence type="inferred from homology"/>
<evidence type="ECO:0000256" key="9">
    <source>
        <dbReference type="ARBA" id="ARBA00023136"/>
    </source>
</evidence>
<dbReference type="InterPro" id="IPR012910">
    <property type="entry name" value="Plug_dom"/>
</dbReference>
<gene>
    <name evidence="16" type="ORF">C7435_1855</name>
</gene>
<organism evidence="16 17">
    <name type="scientific">Maricaulis maris</name>
    <dbReference type="NCBI Taxonomy" id="74318"/>
    <lineage>
        <taxon>Bacteria</taxon>
        <taxon>Pseudomonadati</taxon>
        <taxon>Pseudomonadota</taxon>
        <taxon>Alphaproteobacteria</taxon>
        <taxon>Maricaulales</taxon>
        <taxon>Maricaulaceae</taxon>
        <taxon>Maricaulis</taxon>
    </lineage>
</organism>
<evidence type="ECO:0000256" key="13">
    <source>
        <dbReference type="SAM" id="SignalP"/>
    </source>
</evidence>
<dbReference type="Pfam" id="PF07715">
    <property type="entry name" value="Plug"/>
    <property type="match status" value="1"/>
</dbReference>
<evidence type="ECO:0000256" key="4">
    <source>
        <dbReference type="ARBA" id="ARBA00022496"/>
    </source>
</evidence>
<accession>A0A495D3N1</accession>
<keyword evidence="6" id="KW-0408">Iron</keyword>
<evidence type="ECO:0000259" key="14">
    <source>
        <dbReference type="Pfam" id="PF00593"/>
    </source>
</evidence>
<comment type="subcellular location">
    <subcellularLocation>
        <location evidence="1 11">Cell outer membrane</location>
        <topology evidence="1 11">Multi-pass membrane protein</topology>
    </subcellularLocation>
</comment>
<dbReference type="AlphaFoldDB" id="A0A495D3N1"/>
<keyword evidence="3 11" id="KW-1134">Transmembrane beta strand</keyword>
<dbReference type="RefSeq" id="WP_233350734.1">
    <property type="nucleotide sequence ID" value="NZ_RBIM01000004.1"/>
</dbReference>
<evidence type="ECO:0000256" key="2">
    <source>
        <dbReference type="ARBA" id="ARBA00022448"/>
    </source>
</evidence>
<dbReference type="InterPro" id="IPR036942">
    <property type="entry name" value="Beta-barrel_TonB_sf"/>
</dbReference>
<feature type="domain" description="TonB-dependent receptor plug" evidence="15">
    <location>
        <begin position="54"/>
        <end position="166"/>
    </location>
</feature>
<dbReference type="EMBL" id="RBIM01000004">
    <property type="protein sequence ID" value="RKQ96525.1"/>
    <property type="molecule type" value="Genomic_DNA"/>
</dbReference>
<dbReference type="PROSITE" id="PS52016">
    <property type="entry name" value="TONB_DEPENDENT_REC_3"/>
    <property type="match status" value="1"/>
</dbReference>
<keyword evidence="10 11" id="KW-0998">Cell outer membrane</keyword>
<evidence type="ECO:0000313" key="16">
    <source>
        <dbReference type="EMBL" id="RKQ96525.1"/>
    </source>
</evidence>
<keyword evidence="5 11" id="KW-0812">Transmembrane</keyword>
<evidence type="ECO:0000256" key="10">
    <source>
        <dbReference type="ARBA" id="ARBA00023237"/>
    </source>
</evidence>
<comment type="similarity">
    <text evidence="11 12">Belongs to the TonB-dependent receptor family.</text>
</comment>
<reference evidence="16 17" key="1">
    <citation type="submission" date="2018-10" db="EMBL/GenBank/DDBJ databases">
        <title>Genomic Encyclopedia of Type Strains, Phase IV (KMG-IV): sequencing the most valuable type-strain genomes for metagenomic binning, comparative biology and taxonomic classification.</title>
        <authorList>
            <person name="Goeker M."/>
        </authorList>
    </citation>
    <scope>NUCLEOTIDE SEQUENCE [LARGE SCALE GENOMIC DNA]</scope>
    <source>
        <strain evidence="16 17">DSM 4734</strain>
    </source>
</reference>
<feature type="domain" description="TonB-dependent receptor-like beta-barrel" evidence="14">
    <location>
        <begin position="299"/>
        <end position="746"/>
    </location>
</feature>
<evidence type="ECO:0000256" key="1">
    <source>
        <dbReference type="ARBA" id="ARBA00004571"/>
    </source>
</evidence>
<feature type="signal peptide" evidence="13">
    <location>
        <begin position="1"/>
        <end position="33"/>
    </location>
</feature>
<dbReference type="Pfam" id="PF00593">
    <property type="entry name" value="TonB_dep_Rec_b-barrel"/>
    <property type="match status" value="1"/>
</dbReference>
<protein>
    <submittedName>
        <fullName evidence="16">Outer membrane receptor protein involved in Fe transport</fullName>
    </submittedName>
</protein>
<sequence>MTTSKSISKRVLSAALMGGTALTGLGLASPAFGQEERAARDVITVTATRREETVSDVPYNISAIGGDAIEAGQILDEAELLRSIPGVTIVDRGARNAGTLNAARIRGLAVDGNGLGDYATSSVASVSTYINDTPIFANFALRDLERVEVLRGPQGTLYGSGSLGGTIRYITRDPELGEFGGHLSGSASHVNGSGSYGFGIDGALNIPLGDRAALRLVGSLGDYPGITDYVNLYELDASGTPVAPNGVLDPAASYTSRKDADTFDTWMGRATLLVEPNDTTSIRLVHARQSDEVGGRRQQTVGADGFGNVYDEYENGSIQLEPSSRDINMTSLEAEVDLGFATLTSSTSHYDHSGDSISENTGFYAQAGWLGFYYNYPRPMAQAVRSYADEAVIQELRLVTDDGGNFDYVVGGFYRSQQREMTQQSYLVGFKDWWDAFLPVAAGAVTGDQDWDYRQTEHFTEMSVFGELTWHASEDIDITFGGRYFDNDSENDSYMALPLWTGLFPDVNSDFETSESDVLFKLNGSWRFSDDDMLYATISEGYRRGGANAVPLSGFYAEDPRWQVYGSDSVVNYEVGLKGDHGAFIYDVSLFYIDWADPQFNTSTTFWGFFAVQNGGAARTYGLEASLEGFVGNDWHYALGYAYIDAQLSENFHAPDRPAPAAPIALDGAMLPGTPEHQFNWSLDHTGQLADWTTFTRLDGYYQSETRNAVTTSPTFNVPLDGFSIWNLTTTLSRDNVDLSLWVKNITNEEGVTGVFTEAYMGTAPTEGYFGNGNKEMIALPRTVGATVRFTF</sequence>
<keyword evidence="7" id="KW-0406">Ion transport</keyword>
<dbReference type="Proteomes" id="UP000273675">
    <property type="component" value="Unassembled WGS sequence"/>
</dbReference>
<keyword evidence="13" id="KW-0732">Signal</keyword>
<dbReference type="SUPFAM" id="SSF56935">
    <property type="entry name" value="Porins"/>
    <property type="match status" value="1"/>
</dbReference>
<comment type="caution">
    <text evidence="16">The sequence shown here is derived from an EMBL/GenBank/DDBJ whole genome shotgun (WGS) entry which is preliminary data.</text>
</comment>
<evidence type="ECO:0000313" key="17">
    <source>
        <dbReference type="Proteomes" id="UP000273675"/>
    </source>
</evidence>
<evidence type="ECO:0000259" key="15">
    <source>
        <dbReference type="Pfam" id="PF07715"/>
    </source>
</evidence>
<keyword evidence="8 12" id="KW-0798">TonB box</keyword>
<evidence type="ECO:0000256" key="5">
    <source>
        <dbReference type="ARBA" id="ARBA00022692"/>
    </source>
</evidence>
<evidence type="ECO:0000256" key="6">
    <source>
        <dbReference type="ARBA" id="ARBA00023004"/>
    </source>
</evidence>
<dbReference type="Gene3D" id="2.40.170.20">
    <property type="entry name" value="TonB-dependent receptor, beta-barrel domain"/>
    <property type="match status" value="1"/>
</dbReference>
<evidence type="ECO:0000256" key="7">
    <source>
        <dbReference type="ARBA" id="ARBA00023065"/>
    </source>
</evidence>
<evidence type="ECO:0000256" key="12">
    <source>
        <dbReference type="RuleBase" id="RU003357"/>
    </source>
</evidence>
<evidence type="ECO:0000256" key="8">
    <source>
        <dbReference type="ARBA" id="ARBA00023077"/>
    </source>
</evidence>